<dbReference type="PATRIC" id="fig|1582439.9.peg.1660"/>
<dbReference type="KEGG" id="nid:NPIRD3C_1610"/>
<dbReference type="AlphaFoldDB" id="A0A0C5CC99"/>
<evidence type="ECO:0000313" key="1">
    <source>
        <dbReference type="EMBL" id="AJM92822.1"/>
    </source>
</evidence>
<dbReference type="HOGENOM" id="CLU_128582_0_0_2"/>
<dbReference type="Pfam" id="PF20364">
    <property type="entry name" value="DUF6659"/>
    <property type="match status" value="1"/>
</dbReference>
<protein>
    <submittedName>
        <fullName evidence="1">Putative membrane protein</fullName>
    </submittedName>
</protein>
<gene>
    <name evidence="1" type="ORF">NPIRD3C_1610</name>
</gene>
<dbReference type="InterPro" id="IPR046600">
    <property type="entry name" value="DUF6659"/>
</dbReference>
<accession>A0A0C5CC99</accession>
<proteinExistence type="predicted"/>
<dbReference type="OrthoDB" id="1734at2157"/>
<sequence>MSDDFTSKCELLLKEPEIRFAGFLDMMGNLIVGSFRDDVKPLKTEEERKKMFIEAVLRIRTRQDFDDNLGSVSYAAARRKKVVTFTFPLDNVVLFVSAESDVDIDKMAHKIMNLCSIENNS</sequence>
<dbReference type="Proteomes" id="UP000032027">
    <property type="component" value="Chromosome"/>
</dbReference>
<dbReference type="EMBL" id="CP010868">
    <property type="protein sequence ID" value="AJM92822.1"/>
    <property type="molecule type" value="Genomic_DNA"/>
</dbReference>
<reference evidence="2" key="1">
    <citation type="submission" date="2015-02" db="EMBL/GenBank/DDBJ databases">
        <title>Characterization of two novel Thaumarchaeota isolated from the Northern Adriatic Sea.</title>
        <authorList>
            <person name="Bayer B."/>
            <person name="Vojvoda J."/>
            <person name="Offre P."/>
            <person name="Srivastava A."/>
            <person name="Elisabeth N."/>
            <person name="Garcia J.A.L."/>
            <person name="Schleper C."/>
            <person name="Herndl G.J."/>
        </authorList>
    </citation>
    <scope>NUCLEOTIDE SEQUENCE [LARGE SCALE GENOMIC DNA]</scope>
    <source>
        <strain evidence="2">D3C</strain>
    </source>
</reference>
<reference evidence="1 2" key="2">
    <citation type="journal article" date="2016" name="ISME J.">
        <title>Physiological and genomic characterization of two novel marine thaumarchaeal strains indicates niche differentiation.</title>
        <authorList>
            <person name="Bayer B."/>
            <person name="Vojvoda J."/>
            <person name="Offre P."/>
            <person name="Alves R.J."/>
            <person name="Elisabeth N.H."/>
            <person name="Garcia J.A."/>
            <person name="Volland J.M."/>
            <person name="Srivastava A."/>
            <person name="Schleper C."/>
            <person name="Herndl G.J."/>
        </authorList>
    </citation>
    <scope>NUCLEOTIDE SEQUENCE [LARGE SCALE GENOMIC DNA]</scope>
    <source>
        <strain evidence="1 2">D3C</strain>
    </source>
</reference>
<dbReference type="RefSeq" id="WP_148703596.1">
    <property type="nucleotide sequence ID" value="NZ_CP010868.1"/>
</dbReference>
<organism evidence="1 2">
    <name type="scientific">Nitrosopumilus piranensis</name>
    <dbReference type="NCBI Taxonomy" id="1582439"/>
    <lineage>
        <taxon>Archaea</taxon>
        <taxon>Nitrososphaerota</taxon>
        <taxon>Nitrososphaeria</taxon>
        <taxon>Nitrosopumilales</taxon>
        <taxon>Nitrosopumilaceae</taxon>
        <taxon>Nitrosopumilus</taxon>
    </lineage>
</organism>
<name>A0A0C5CC99_9ARCH</name>
<keyword evidence="2" id="KW-1185">Reference proteome</keyword>
<dbReference type="GeneID" id="41600714"/>
<reference evidence="1 2" key="3">
    <citation type="journal article" date="2019" name="Int. J. Syst. Evol. Microbiol.">
        <title>Nitrosopumilus adriaticus sp. nov. and Nitrosopumilus piranensis sp. nov., two ammonia-oxidizing archaea from the Adriatic Sea and members of the class Nitrososphaeria.</title>
        <authorList>
            <person name="Bayer B."/>
            <person name="Vojvoda J."/>
            <person name="Reinthaler T."/>
            <person name="Reyes C."/>
            <person name="Pinto M."/>
            <person name="Herndl G.J."/>
        </authorList>
    </citation>
    <scope>NUCLEOTIDE SEQUENCE [LARGE SCALE GENOMIC DNA]</scope>
    <source>
        <strain evidence="1 2">D3C</strain>
    </source>
</reference>
<evidence type="ECO:0000313" key="2">
    <source>
        <dbReference type="Proteomes" id="UP000032027"/>
    </source>
</evidence>